<accession>A5B9Y6</accession>
<dbReference type="InterPro" id="IPR000477">
    <property type="entry name" value="RT_dom"/>
</dbReference>
<sequence length="1293" mass="146141">MEKLMVEHPYWDKMAKVVSLYEPLYVVLRLVDSKYKPRVGSDLELLQAIHEIFARLDLMAKTFGQFGNEGRGVSKGGKSWSAVESKTFEISIEGVRGKQRGIILEMSKGFSSWIKFGEKSLSYLLEGKGLVGRWLLLAQKLRALRVSTPALSKGEFGTSNSEKHSYSVKGKEKGKGVYVEVVRAKTGELGDSLWVHVGNVTYSVGNSSLVVACLEGQMSKLSVAKGIGMQWLSEGLRLFPLGGDGGMDLELLAVEVTVVGELLSRRLMATDEALMEEASNGAEGEFCRIPLCVVRNGVVSALGGWSEPSWGSVDPERGNGLALVTVGSELASPFEKWSDYHLEEGRQDEGWSSSCLAMFIRCLGMPTEGFEDEILYLLRRMKGRIEKTGKEGVSRKTSLKSSKSNRELKKLEWTISYKKAKMGFSDNKLVELVGLEEGVFSISCKFKNCVDGIVWVFTGVYEPGILPKPISDHFPVLLEGGGLKRGPSPFRFENMWLKKEGFKEKMKMWWGSLKFTGTFSFILDAKLRALKNILKNWNKEEFGLIETKKGEALSQVEYWDEKEKCAALNLEECEARKEARESYKSWVLREEISWMAKKGDNNTRFFHRIANAHKENNLKTSVVGAFQKLYSKEERSSPSIDGLSFMGLASSEADGLEIPFSEEEVFTTLSDLGKDKAPEPDGFTMAFWLFCWNVVKVEIMGLFREFRERGRFVKSLNATFLVLVPKKGGAQDLKDFRPISLVGSLYKLLTKVLVNRIKKVMEKVISEPQNAFVKGRQILDAVLIANEAVDSRLKSNQGGVLYKLDIEKAYDHVSWKLLAVLKKMGFGERWIKWIEWCISTVRFSVLINGSPSGFFQSSRGLRQGDPISPYLFVITMEVFSCLLRRAISGGFLSGWRVRGRGGLRVNLEKSENIPMGRVHDIEDLASELGCKVGGLPSCYLGLPLGAPFKLEVVWDGVEERFRKRLAMWKRQYISKGGRLTLIWSILSSMPVYFMLLFYLPRKVRLRLEKIQRDFLWGGGALEQRPHFVRWNLVCLERKKGGLGVRNLALMNKALLSKWNWRFAIQSEALWKQVISHKYGVKEEGWCTRAEIDMVECFMLKIQAFRVQREDEDKVVWTASRSGAFSVKSLYSILEPRGSSLFPYGSIWRANVPPKLSDMKVENNKVVEKDYLTLFDILAEMGEEEDNQLFQWIKPLYSDDDVINPDPRIVAHDREFGVDVEQMLSEEVHNESFSKDTEDSFKATLNSQYSVASKSVGQSNRPSVVSTFTSGYDASRSETNDEGDDNMRNDEGDY</sequence>
<keyword evidence="2" id="KW-0472">Membrane</keyword>
<dbReference type="CDD" id="cd01650">
    <property type="entry name" value="RT_nLTR_like"/>
    <property type="match status" value="1"/>
</dbReference>
<gene>
    <name evidence="4" type="ORF">VITISV_017106</name>
</gene>
<feature type="compositionally biased region" description="Basic and acidic residues" evidence="1">
    <location>
        <begin position="1274"/>
        <end position="1293"/>
    </location>
</feature>
<protein>
    <recommendedName>
        <fullName evidence="3">Reverse transcriptase domain-containing protein</fullName>
    </recommendedName>
</protein>
<name>A5B9Y6_VITVI</name>
<feature type="domain" description="Reverse transcriptase" evidence="3">
    <location>
        <begin position="705"/>
        <end position="959"/>
    </location>
</feature>
<dbReference type="EMBL" id="AM451778">
    <property type="protein sequence ID" value="CAN72139.1"/>
    <property type="molecule type" value="Genomic_DNA"/>
</dbReference>
<dbReference type="PANTHER" id="PTHR33116:SF78">
    <property type="entry name" value="OS12G0587133 PROTEIN"/>
    <property type="match status" value="1"/>
</dbReference>
<evidence type="ECO:0000256" key="2">
    <source>
        <dbReference type="SAM" id="Phobius"/>
    </source>
</evidence>
<dbReference type="Pfam" id="PF00078">
    <property type="entry name" value="RVT_1"/>
    <property type="match status" value="1"/>
</dbReference>
<evidence type="ECO:0000256" key="1">
    <source>
        <dbReference type="SAM" id="MobiDB-lite"/>
    </source>
</evidence>
<dbReference type="SUPFAM" id="SSF56672">
    <property type="entry name" value="DNA/RNA polymerases"/>
    <property type="match status" value="1"/>
</dbReference>
<feature type="transmembrane region" description="Helical" evidence="2">
    <location>
        <begin position="979"/>
        <end position="999"/>
    </location>
</feature>
<dbReference type="PROSITE" id="PS50878">
    <property type="entry name" value="RT_POL"/>
    <property type="match status" value="1"/>
</dbReference>
<organism evidence="4">
    <name type="scientific">Vitis vinifera</name>
    <name type="common">Grape</name>
    <dbReference type="NCBI Taxonomy" id="29760"/>
    <lineage>
        <taxon>Eukaryota</taxon>
        <taxon>Viridiplantae</taxon>
        <taxon>Streptophyta</taxon>
        <taxon>Embryophyta</taxon>
        <taxon>Tracheophyta</taxon>
        <taxon>Spermatophyta</taxon>
        <taxon>Magnoliopsida</taxon>
        <taxon>eudicotyledons</taxon>
        <taxon>Gunneridae</taxon>
        <taxon>Pentapetalae</taxon>
        <taxon>rosids</taxon>
        <taxon>Vitales</taxon>
        <taxon>Vitaceae</taxon>
        <taxon>Viteae</taxon>
        <taxon>Vitis</taxon>
    </lineage>
</organism>
<feature type="compositionally biased region" description="Polar residues" evidence="1">
    <location>
        <begin position="1251"/>
        <end position="1271"/>
    </location>
</feature>
<keyword evidence="2" id="KW-0812">Transmembrane</keyword>
<feature type="region of interest" description="Disordered" evidence="1">
    <location>
        <begin position="1251"/>
        <end position="1293"/>
    </location>
</feature>
<evidence type="ECO:0000259" key="3">
    <source>
        <dbReference type="PROSITE" id="PS50878"/>
    </source>
</evidence>
<reference evidence="4" key="1">
    <citation type="journal article" date="2007" name="PLoS ONE">
        <title>The first genome sequence of an elite grapevine cultivar (Pinot noir Vitis vinifera L.): coping with a highly heterozygous genome.</title>
        <authorList>
            <person name="Velasco R."/>
            <person name="Zharkikh A."/>
            <person name="Troggio M."/>
            <person name="Cartwright D.A."/>
            <person name="Cestaro A."/>
            <person name="Pruss D."/>
            <person name="Pindo M."/>
            <person name="FitzGerald L.M."/>
            <person name="Vezzulli S."/>
            <person name="Reid J."/>
            <person name="Malacarne G."/>
            <person name="Iliev D."/>
            <person name="Coppola G."/>
            <person name="Wardell B."/>
            <person name="Micheletti D."/>
            <person name="Macalma T."/>
            <person name="Facci M."/>
            <person name="Mitchell J.T."/>
            <person name="Perazzolli M."/>
            <person name="Eldredge G."/>
            <person name="Gatto P."/>
            <person name="Oyzerski R."/>
            <person name="Moretto M."/>
            <person name="Gutin N."/>
            <person name="Stefanini M."/>
            <person name="Chen Y."/>
            <person name="Segala C."/>
            <person name="Davenport C."/>
            <person name="Dematte L."/>
            <person name="Mraz A."/>
            <person name="Battilana J."/>
            <person name="Stormo K."/>
            <person name="Costa F."/>
            <person name="Tao Q."/>
            <person name="Si-Ammour A."/>
            <person name="Harkins T."/>
            <person name="Lackey A."/>
            <person name="Perbost C."/>
            <person name="Taillon B."/>
            <person name="Stella A."/>
            <person name="Solovyev V."/>
            <person name="Fawcett J.A."/>
            <person name="Sterck L."/>
            <person name="Vandepoele K."/>
            <person name="Grando S.M."/>
            <person name="Toppo S."/>
            <person name="Moser C."/>
            <person name="Lanchbury J."/>
            <person name="Bogden R."/>
            <person name="Skolnick M."/>
            <person name="Sgaramella V."/>
            <person name="Bhatnagar S.K."/>
            <person name="Fontana P."/>
            <person name="Gutin A."/>
            <person name="Van de Peer Y."/>
            <person name="Salamini F."/>
            <person name="Viola R."/>
        </authorList>
    </citation>
    <scope>NUCLEOTIDE SEQUENCE</scope>
</reference>
<proteinExistence type="predicted"/>
<dbReference type="PANTHER" id="PTHR33116">
    <property type="entry name" value="REVERSE TRANSCRIPTASE ZINC-BINDING DOMAIN-CONTAINING PROTEIN-RELATED-RELATED"/>
    <property type="match status" value="1"/>
</dbReference>
<keyword evidence="2" id="KW-1133">Transmembrane helix</keyword>
<evidence type="ECO:0000313" key="4">
    <source>
        <dbReference type="EMBL" id="CAN72139.1"/>
    </source>
</evidence>
<dbReference type="InterPro" id="IPR043502">
    <property type="entry name" value="DNA/RNA_pol_sf"/>
</dbReference>